<proteinExistence type="predicted"/>
<evidence type="ECO:0000313" key="2">
    <source>
        <dbReference type="EMBL" id="PMS23545.1"/>
    </source>
</evidence>
<dbReference type="RefSeq" id="WP_102636075.1">
    <property type="nucleotide sequence ID" value="NZ_CADIJZ010000043.1"/>
</dbReference>
<evidence type="ECO:0000313" key="3">
    <source>
        <dbReference type="Proteomes" id="UP000235659"/>
    </source>
</evidence>
<reference evidence="2 3" key="1">
    <citation type="submission" date="2018-01" db="EMBL/GenBank/DDBJ databases">
        <title>Whole genome analyses suggest that Burkholderia sensu lato contains two further novel genera in the rhizoxinica-symbiotica group Mycetohabitans gen. nov., and Trinickia gen. nov.: implications for the evolution of diazotrophy and nodulation in the Burkholderiaceae.</title>
        <authorList>
            <person name="Estrada-de los Santos P."/>
            <person name="Palmer M."/>
            <person name="Chavez-Ramirez B."/>
            <person name="Beukes C."/>
            <person name="Steenkamp E.T."/>
            <person name="Hirsch A.M."/>
            <person name="Manyaka P."/>
            <person name="Maluk M."/>
            <person name="Lafos M."/>
            <person name="Crook M."/>
            <person name="Gross E."/>
            <person name="Simon M.F."/>
            <person name="Bueno dos Reis Junior F."/>
            <person name="Poole P.S."/>
            <person name="Venter S.N."/>
            <person name="James E.K."/>
        </authorList>
    </citation>
    <scope>NUCLEOTIDE SEQUENCE [LARGE SCALE GENOMIC DNA]</scope>
    <source>
        <strain evidence="2 3">WSM 3937</strain>
    </source>
</reference>
<name>A0ABX4UVC6_9BURK</name>
<keyword evidence="3" id="KW-1185">Reference proteome</keyword>
<dbReference type="Proteomes" id="UP000235659">
    <property type="component" value="Unassembled WGS sequence"/>
</dbReference>
<accession>A0ABX4UVC6</accession>
<organism evidence="2 3">
    <name type="scientific">Paraburkholderia rhynchosiae</name>
    <dbReference type="NCBI Taxonomy" id="487049"/>
    <lineage>
        <taxon>Bacteria</taxon>
        <taxon>Pseudomonadati</taxon>
        <taxon>Pseudomonadota</taxon>
        <taxon>Betaproteobacteria</taxon>
        <taxon>Burkholderiales</taxon>
        <taxon>Burkholderiaceae</taxon>
        <taxon>Paraburkholderia</taxon>
    </lineage>
</organism>
<keyword evidence="1" id="KW-0812">Transmembrane</keyword>
<evidence type="ECO:0000256" key="1">
    <source>
        <dbReference type="SAM" id="Phobius"/>
    </source>
</evidence>
<keyword evidence="1" id="KW-0472">Membrane</keyword>
<gene>
    <name evidence="2" type="ORF">C0Z16_32230</name>
</gene>
<feature type="transmembrane region" description="Helical" evidence="1">
    <location>
        <begin position="81"/>
        <end position="100"/>
    </location>
</feature>
<keyword evidence="1" id="KW-1133">Transmembrane helix</keyword>
<dbReference type="EMBL" id="PNXY01000039">
    <property type="protein sequence ID" value="PMS23545.1"/>
    <property type="molecule type" value="Genomic_DNA"/>
</dbReference>
<feature type="transmembrane region" description="Helical" evidence="1">
    <location>
        <begin position="20"/>
        <end position="43"/>
    </location>
</feature>
<comment type="caution">
    <text evidence="2">The sequence shown here is derived from an EMBL/GenBank/DDBJ whole genome shotgun (WGS) entry which is preliminary data.</text>
</comment>
<protein>
    <submittedName>
        <fullName evidence="2">Uncharacterized protein</fullName>
    </submittedName>
</protein>
<sequence>MDFVASSLGGLAALLSTVPNVVWSGIVGSVVTVVGVLATNVGLSRRHREQLRHTADENVRKLMHEASENALERRMKLRRDVYIPAVEAVYAAMSSLGALADPGNSRSGIQEKFVEAVGAISKVNAVAGLETVAAVGTLLQRLLAVNLELSVKRNAIEVTYGQFRANADTVTRAVAEHGRWVQVQTSMLFEGPPVPEKWNFVANQIAFHQGQIDLWTVKQAACSRELQVAQLAFLRAIAESQPKLTEASVSASIALRDELGMLDGSPDLLRRTLAENGELARRALEESIARMEREIGRCSMVSDEKPVLVEADGYRRLVEADAYDAQAPIEWAVTQVEQLRSRIVDGQSVVIMGSGAPLSIWSAETFDEWVLSALPNTWAVMQADAKRFKAT</sequence>